<dbReference type="OrthoDB" id="8233015at2759"/>
<evidence type="ECO:0000313" key="3">
    <source>
        <dbReference type="RefSeq" id="XP_034256856.1"/>
    </source>
</evidence>
<dbReference type="GeneID" id="117654364"/>
<proteinExistence type="predicted"/>
<keyword evidence="1" id="KW-0812">Transmembrane</keyword>
<feature type="transmembrane region" description="Helical" evidence="1">
    <location>
        <begin position="76"/>
        <end position="97"/>
    </location>
</feature>
<dbReference type="RefSeq" id="XP_034256856.1">
    <property type="nucleotide sequence ID" value="XM_034400965.1"/>
</dbReference>
<feature type="transmembrane region" description="Helical" evidence="1">
    <location>
        <begin position="298"/>
        <end position="319"/>
    </location>
</feature>
<reference evidence="3" key="1">
    <citation type="submission" date="2025-08" db="UniProtKB">
        <authorList>
            <consortium name="RefSeq"/>
        </authorList>
    </citation>
    <scope>IDENTIFICATION</scope>
    <source>
        <tissue evidence="3">Total insect</tissue>
    </source>
</reference>
<feature type="transmembrane region" description="Helical" evidence="1">
    <location>
        <begin position="260"/>
        <end position="278"/>
    </location>
</feature>
<keyword evidence="1" id="KW-1133">Transmembrane helix</keyword>
<keyword evidence="1" id="KW-0472">Membrane</keyword>
<feature type="transmembrane region" description="Helical" evidence="1">
    <location>
        <begin position="165"/>
        <end position="186"/>
    </location>
</feature>
<dbReference type="Proteomes" id="UP000515158">
    <property type="component" value="Unplaced"/>
</dbReference>
<protein>
    <submittedName>
        <fullName evidence="3">Uncharacterized protein LOC117654364</fullName>
    </submittedName>
</protein>
<organism evidence="3">
    <name type="scientific">Thrips palmi</name>
    <name type="common">Melon thrips</name>
    <dbReference type="NCBI Taxonomy" id="161013"/>
    <lineage>
        <taxon>Eukaryota</taxon>
        <taxon>Metazoa</taxon>
        <taxon>Ecdysozoa</taxon>
        <taxon>Arthropoda</taxon>
        <taxon>Hexapoda</taxon>
        <taxon>Insecta</taxon>
        <taxon>Pterygota</taxon>
        <taxon>Neoptera</taxon>
        <taxon>Paraneoptera</taxon>
        <taxon>Thysanoptera</taxon>
        <taxon>Terebrantia</taxon>
        <taxon>Thripoidea</taxon>
        <taxon>Thripidae</taxon>
        <taxon>Thrips</taxon>
    </lineage>
</organism>
<dbReference type="AlphaFoldDB" id="A0A6P9AMQ5"/>
<evidence type="ECO:0000256" key="1">
    <source>
        <dbReference type="SAM" id="Phobius"/>
    </source>
</evidence>
<dbReference type="KEGG" id="tpal:117654364"/>
<keyword evidence="2" id="KW-1185">Reference proteome</keyword>
<accession>A0A6P9AMQ5</accession>
<feature type="transmembrane region" description="Helical" evidence="1">
    <location>
        <begin position="331"/>
        <end position="353"/>
    </location>
</feature>
<evidence type="ECO:0000313" key="2">
    <source>
        <dbReference type="Proteomes" id="UP000515158"/>
    </source>
</evidence>
<sequence>MTPPCPHGASGQVDEDASSMEALKTLHLLKRISPATTSSAAGPLTTLLELWQRIISTSGSHGVLQRVLYWLRGNKVTLAAGVLFFLLEIVDIAIAPSMQRAKFPVRILLAVYSCACAQFTFIHRSHLFQESLESLIFLTDIIERHGMPDSKVRLRRTAKQLRQLLWFYFVYAMTLELVMTIAFVVIRQNFPEVVAETVLSSRETVINWDTTFETEEKTRLMSWLRWGVFPLQWCSALVNNCAMHTLVLFLLTVYTVSSDVWNGIGLAVQAGGCTPLWLGAQRSVTDTLLKLDRAVFDMMPHLLVVTIVLPLLSTVEVVASGMRAELFSVGTAPLVFTLFMPLCLTGDTLMAARRGVSWRAYSGPWLEERPRQRLLRLGLMQATMGRGAMVRGRGIGNLDRRAFYRALKSWFSFLQVLINLLG</sequence>
<name>A0A6P9AMQ5_THRPL</name>
<gene>
    <name evidence="3" type="primary">LOC117654364</name>
</gene>
<feature type="transmembrane region" description="Helical" evidence="1">
    <location>
        <begin position="230"/>
        <end position="253"/>
    </location>
</feature>
<dbReference type="InParanoid" id="A0A6P9AMQ5"/>